<dbReference type="InterPro" id="IPR032812">
    <property type="entry name" value="SbsA_Ig"/>
</dbReference>
<comment type="caution">
    <text evidence="4">The sequence shown here is derived from an EMBL/GenBank/DDBJ whole genome shotgun (WGS) entry which is preliminary data.</text>
</comment>
<reference evidence="4 5" key="1">
    <citation type="journal article" date="2016" name="Nat. Commun.">
        <title>Thousands of microbial genomes shed light on interconnected biogeochemical processes in an aquifer system.</title>
        <authorList>
            <person name="Anantharaman K."/>
            <person name="Brown C.T."/>
            <person name="Hug L.A."/>
            <person name="Sharon I."/>
            <person name="Castelle C.J."/>
            <person name="Probst A.J."/>
            <person name="Thomas B.C."/>
            <person name="Singh A."/>
            <person name="Wilkins M.J."/>
            <person name="Karaoz U."/>
            <person name="Brodie E.L."/>
            <person name="Williams K.H."/>
            <person name="Hubbard S.S."/>
            <person name="Banfield J.F."/>
        </authorList>
    </citation>
    <scope>NUCLEOTIDE SEQUENCE [LARGE SCALE GENOMIC DNA]</scope>
</reference>
<keyword evidence="1" id="KW-0732">Signal</keyword>
<keyword evidence="2" id="KW-1133">Transmembrane helix</keyword>
<feature type="transmembrane region" description="Helical" evidence="2">
    <location>
        <begin position="12"/>
        <end position="33"/>
    </location>
</feature>
<name>A0A1F5KGS0_9BACT</name>
<proteinExistence type="predicted"/>
<dbReference type="Pfam" id="PF13205">
    <property type="entry name" value="Big_5"/>
    <property type="match status" value="1"/>
</dbReference>
<evidence type="ECO:0000313" key="4">
    <source>
        <dbReference type="EMBL" id="OGE40122.1"/>
    </source>
</evidence>
<keyword evidence="2" id="KW-0812">Transmembrane</keyword>
<evidence type="ECO:0000256" key="2">
    <source>
        <dbReference type="SAM" id="Phobius"/>
    </source>
</evidence>
<feature type="domain" description="SbsA Ig-like" evidence="3">
    <location>
        <begin position="66"/>
        <end position="159"/>
    </location>
</feature>
<evidence type="ECO:0000313" key="5">
    <source>
        <dbReference type="Proteomes" id="UP000177328"/>
    </source>
</evidence>
<sequence length="243" mass="27281">MNFWEIIKQYRLTVLLLFCAGLVGTIFLTLLFAQPKKPSSLVSISTPSNTTQPNQSPAGNLDGIQQPFQITTTTPQDLQTNIYPGEIELSFNTNQPILSEKSFSLNISPQLPFYLRLTNAYPTQTITARIFGGLTKNTTYTVSVSNTSGELVKSWQFTTSSEQNESSSSLVQEAEQQYNQQYFPLFSVTPYSEEDFEVDYKGKLELNVLIKTPNTAVGKQEFLNWMKSQGGDPSTHKINYLTK</sequence>
<dbReference type="EMBL" id="MFDD01000014">
    <property type="protein sequence ID" value="OGE40122.1"/>
    <property type="molecule type" value="Genomic_DNA"/>
</dbReference>
<evidence type="ECO:0000259" key="3">
    <source>
        <dbReference type="Pfam" id="PF13205"/>
    </source>
</evidence>
<organism evidence="4 5">
    <name type="scientific">Candidatus Daviesbacteria bacterium RIFCSPHIGHO2_02_FULL_43_12</name>
    <dbReference type="NCBI Taxonomy" id="1797776"/>
    <lineage>
        <taxon>Bacteria</taxon>
        <taxon>Candidatus Daviesiibacteriota</taxon>
    </lineage>
</organism>
<dbReference type="AlphaFoldDB" id="A0A1F5KGS0"/>
<protein>
    <recommendedName>
        <fullName evidence="3">SbsA Ig-like domain-containing protein</fullName>
    </recommendedName>
</protein>
<keyword evidence="2" id="KW-0472">Membrane</keyword>
<dbReference type="Proteomes" id="UP000177328">
    <property type="component" value="Unassembled WGS sequence"/>
</dbReference>
<evidence type="ECO:0000256" key="1">
    <source>
        <dbReference type="ARBA" id="ARBA00022729"/>
    </source>
</evidence>
<accession>A0A1F5KGS0</accession>
<gene>
    <name evidence="4" type="ORF">A3D25_04950</name>
</gene>